<dbReference type="RefSeq" id="XP_012194255.1">
    <property type="nucleotide sequence ID" value="XM_012338865.1"/>
</dbReference>
<dbReference type="AlphaFoldDB" id="A0A067CVP1"/>
<sequence>MAADYDPHTKQWMREAMMSRDIIGDLEVVNAKLRADLDRKLQSAIDARLHPPKDTYRISPLTVSPRKKDGRSDELVFGGGSNKLHYHNKISKPDDA</sequence>
<dbReference type="Proteomes" id="UP000030745">
    <property type="component" value="Unassembled WGS sequence"/>
</dbReference>
<dbReference type="EMBL" id="KK583190">
    <property type="protein sequence ID" value="KDO34578.1"/>
    <property type="molecule type" value="Genomic_DNA"/>
</dbReference>
<dbReference type="GeneID" id="24123276"/>
<organism evidence="2 3">
    <name type="scientific">Saprolegnia parasitica (strain CBS 223.65)</name>
    <dbReference type="NCBI Taxonomy" id="695850"/>
    <lineage>
        <taxon>Eukaryota</taxon>
        <taxon>Sar</taxon>
        <taxon>Stramenopiles</taxon>
        <taxon>Oomycota</taxon>
        <taxon>Saprolegniomycetes</taxon>
        <taxon>Saprolegniales</taxon>
        <taxon>Saprolegniaceae</taxon>
        <taxon>Saprolegnia</taxon>
    </lineage>
</organism>
<feature type="region of interest" description="Disordered" evidence="1">
    <location>
        <begin position="52"/>
        <end position="96"/>
    </location>
</feature>
<gene>
    <name evidence="2" type="ORF">SPRG_00641</name>
</gene>
<dbReference type="OrthoDB" id="75622at2759"/>
<evidence type="ECO:0000256" key="1">
    <source>
        <dbReference type="SAM" id="MobiDB-lite"/>
    </source>
</evidence>
<evidence type="ECO:0000313" key="3">
    <source>
        <dbReference type="Proteomes" id="UP000030745"/>
    </source>
</evidence>
<dbReference type="VEuPathDB" id="FungiDB:SPRG_00641"/>
<evidence type="ECO:0000313" key="2">
    <source>
        <dbReference type="EMBL" id="KDO34578.1"/>
    </source>
</evidence>
<accession>A0A067CVP1</accession>
<reference evidence="2 3" key="1">
    <citation type="journal article" date="2013" name="PLoS Genet.">
        <title>Distinctive expansion of potential virulence genes in the genome of the oomycete fish pathogen Saprolegnia parasitica.</title>
        <authorList>
            <person name="Jiang R.H."/>
            <person name="de Bruijn I."/>
            <person name="Haas B.J."/>
            <person name="Belmonte R."/>
            <person name="Lobach L."/>
            <person name="Christie J."/>
            <person name="van den Ackerveken G."/>
            <person name="Bottin A."/>
            <person name="Bulone V."/>
            <person name="Diaz-Moreno S.M."/>
            <person name="Dumas B."/>
            <person name="Fan L."/>
            <person name="Gaulin E."/>
            <person name="Govers F."/>
            <person name="Grenville-Briggs L.J."/>
            <person name="Horner N.R."/>
            <person name="Levin J.Z."/>
            <person name="Mammella M."/>
            <person name="Meijer H.J."/>
            <person name="Morris P."/>
            <person name="Nusbaum C."/>
            <person name="Oome S."/>
            <person name="Phillips A.J."/>
            <person name="van Rooyen D."/>
            <person name="Rzeszutek E."/>
            <person name="Saraiva M."/>
            <person name="Secombes C.J."/>
            <person name="Seidl M.F."/>
            <person name="Snel B."/>
            <person name="Stassen J.H."/>
            <person name="Sykes S."/>
            <person name="Tripathy S."/>
            <person name="van den Berg H."/>
            <person name="Vega-Arreguin J.C."/>
            <person name="Wawra S."/>
            <person name="Young S.K."/>
            <person name="Zeng Q."/>
            <person name="Dieguez-Uribeondo J."/>
            <person name="Russ C."/>
            <person name="Tyler B.M."/>
            <person name="van West P."/>
        </authorList>
    </citation>
    <scope>NUCLEOTIDE SEQUENCE [LARGE SCALE GENOMIC DNA]</scope>
    <source>
        <strain evidence="2 3">CBS 223.65</strain>
    </source>
</reference>
<protein>
    <submittedName>
        <fullName evidence="2">Uncharacterized protein</fullName>
    </submittedName>
</protein>
<dbReference type="KEGG" id="spar:SPRG_00641"/>
<keyword evidence="3" id="KW-1185">Reference proteome</keyword>
<proteinExistence type="predicted"/>
<name>A0A067CVP1_SAPPC</name>